<dbReference type="Gene3D" id="1.20.58.340">
    <property type="entry name" value="Magnesium transport protein CorA, transmembrane region"/>
    <property type="match status" value="2"/>
</dbReference>
<dbReference type="Gene3D" id="3.30.460.20">
    <property type="entry name" value="CorA soluble domain-like"/>
    <property type="match status" value="1"/>
</dbReference>
<sequence>MAKTEPNRVRVPVERAIRECRLYVEGKQTPGQANYATALKEIEELATPSRGSFVLVTLEEPSEEQMLKVAQCYDVDELIVEDAVTAHQRAKLERYENQLFKVVRSVQYAGNKDLIDRRDLIQTGEVQMVISQKFIIVIAHDTELPDPEARLHQAPELRSAGPMSIAWAITDYLVDEYTRISEALEDRVDSLEEEVFTLRAETNIENIYTLKREILEMRHAIGPLIPALRALIDNHKDLTTKHVRAFFRDVLDHAMLAKDKIDSFDERLSSLIQASSAIISLRQNQDMRTISSIIGMAAPPTMIAGVYGMNFDNMPELHWEYGYYYCLLLNLAVILLMWWWFKRKNWL</sequence>
<dbReference type="InterPro" id="IPR045861">
    <property type="entry name" value="CorA_cytoplasmic_dom"/>
</dbReference>
<evidence type="ECO:0000256" key="7">
    <source>
        <dbReference type="ARBA" id="ARBA00022989"/>
    </source>
</evidence>
<organism evidence="14 15">
    <name type="scientific">Corynebacterium evansiae</name>
    <dbReference type="NCBI Taxonomy" id="2913499"/>
    <lineage>
        <taxon>Bacteria</taxon>
        <taxon>Bacillati</taxon>
        <taxon>Actinomycetota</taxon>
        <taxon>Actinomycetes</taxon>
        <taxon>Mycobacteriales</taxon>
        <taxon>Corynebacteriaceae</taxon>
        <taxon>Corynebacterium</taxon>
    </lineage>
</organism>
<evidence type="ECO:0000256" key="4">
    <source>
        <dbReference type="ARBA" id="ARBA00022475"/>
    </source>
</evidence>
<reference evidence="14" key="1">
    <citation type="submission" date="2022-02" db="EMBL/GenBank/DDBJ databases">
        <title>Corynebacterium sp. from urogenital microbiome.</title>
        <authorList>
            <person name="Cappelli E.A."/>
            <person name="Ribeiro T.G."/>
            <person name="Peixe L."/>
        </authorList>
    </citation>
    <scope>NUCLEOTIDE SEQUENCE</scope>
    <source>
        <strain evidence="14">C8Ua_174</strain>
    </source>
</reference>
<evidence type="ECO:0000256" key="6">
    <source>
        <dbReference type="ARBA" id="ARBA00022842"/>
    </source>
</evidence>
<comment type="function">
    <text evidence="11">Mediates influx of magnesium ions. Alternates between open and closed states. Activated by low cytoplasmic Mg(2+) levels. Inactive when cytoplasmic Mg(2+) levels are high.</text>
</comment>
<dbReference type="PANTHER" id="PTHR46494">
    <property type="entry name" value="CORA FAMILY METAL ION TRANSPORTER (EUROFUNG)"/>
    <property type="match status" value="1"/>
</dbReference>
<dbReference type="GO" id="GO:0015095">
    <property type="term" value="F:magnesium ion transmembrane transporter activity"/>
    <property type="evidence" value="ECO:0007669"/>
    <property type="project" value="TreeGrafter"/>
</dbReference>
<dbReference type="InterPro" id="IPR002523">
    <property type="entry name" value="MgTranspt_CorA/ZnTranspt_ZntB"/>
</dbReference>
<evidence type="ECO:0000256" key="3">
    <source>
        <dbReference type="ARBA" id="ARBA00022448"/>
    </source>
</evidence>
<dbReference type="GO" id="GO:0050897">
    <property type="term" value="F:cobalt ion binding"/>
    <property type="evidence" value="ECO:0007669"/>
    <property type="project" value="TreeGrafter"/>
</dbReference>
<dbReference type="AlphaFoldDB" id="A0A9X3LL90"/>
<keyword evidence="8" id="KW-0406">Ion transport</keyword>
<evidence type="ECO:0000256" key="9">
    <source>
        <dbReference type="ARBA" id="ARBA00023136"/>
    </source>
</evidence>
<dbReference type="RefSeq" id="WP_269943874.1">
    <property type="nucleotide sequence ID" value="NZ_JAKMUT010000001.1"/>
</dbReference>
<evidence type="ECO:0000256" key="11">
    <source>
        <dbReference type="ARBA" id="ARBA00045497"/>
    </source>
</evidence>
<evidence type="ECO:0000256" key="12">
    <source>
        <dbReference type="SAM" id="Coils"/>
    </source>
</evidence>
<evidence type="ECO:0000313" key="14">
    <source>
        <dbReference type="EMBL" id="MCZ9288613.1"/>
    </source>
</evidence>
<dbReference type="GO" id="GO:0005886">
    <property type="term" value="C:plasma membrane"/>
    <property type="evidence" value="ECO:0007669"/>
    <property type="project" value="UniProtKB-SubCell"/>
</dbReference>
<keyword evidence="7 13" id="KW-1133">Transmembrane helix</keyword>
<evidence type="ECO:0000313" key="15">
    <source>
        <dbReference type="Proteomes" id="UP001146469"/>
    </source>
</evidence>
<keyword evidence="6" id="KW-0460">Magnesium</keyword>
<dbReference type="SUPFAM" id="SSF143865">
    <property type="entry name" value="CorA soluble domain-like"/>
    <property type="match status" value="1"/>
</dbReference>
<dbReference type="GO" id="GO:0000287">
    <property type="term" value="F:magnesium ion binding"/>
    <property type="evidence" value="ECO:0007669"/>
    <property type="project" value="TreeGrafter"/>
</dbReference>
<dbReference type="SUPFAM" id="SSF144083">
    <property type="entry name" value="Magnesium transport protein CorA, transmembrane region"/>
    <property type="match status" value="1"/>
</dbReference>
<dbReference type="CDD" id="cd12830">
    <property type="entry name" value="MtCorA-like"/>
    <property type="match status" value="1"/>
</dbReference>
<comment type="catalytic activity">
    <reaction evidence="10">
        <text>Mg(2+)(in) = Mg(2+)(out)</text>
        <dbReference type="Rhea" id="RHEA:29827"/>
        <dbReference type="ChEBI" id="CHEBI:18420"/>
    </reaction>
</comment>
<evidence type="ECO:0000256" key="2">
    <source>
        <dbReference type="ARBA" id="ARBA00009765"/>
    </source>
</evidence>
<keyword evidence="12" id="KW-0175">Coiled coil</keyword>
<protein>
    <submittedName>
        <fullName evidence="14">Magnesium and cobalt transport protein CorA</fullName>
    </submittedName>
</protein>
<comment type="subcellular location">
    <subcellularLocation>
        <location evidence="1">Cell membrane</location>
        <topology evidence="1">Multi-pass membrane protein</topology>
    </subcellularLocation>
</comment>
<dbReference type="PANTHER" id="PTHR46494:SF1">
    <property type="entry name" value="CORA FAMILY METAL ION TRANSPORTER (EUROFUNG)"/>
    <property type="match status" value="1"/>
</dbReference>
<evidence type="ECO:0000256" key="10">
    <source>
        <dbReference type="ARBA" id="ARBA00034269"/>
    </source>
</evidence>
<feature type="transmembrane region" description="Helical" evidence="13">
    <location>
        <begin position="290"/>
        <end position="309"/>
    </location>
</feature>
<gene>
    <name evidence="14" type="ORF">L8V00_00080</name>
</gene>
<dbReference type="FunFam" id="1.20.58.340:FF:000004">
    <property type="entry name" value="Magnesium transport protein CorA"/>
    <property type="match status" value="1"/>
</dbReference>
<comment type="caution">
    <text evidence="14">The sequence shown here is derived from an EMBL/GenBank/DDBJ whole genome shotgun (WGS) entry which is preliminary data.</text>
</comment>
<dbReference type="EMBL" id="JAKMUT010000001">
    <property type="protein sequence ID" value="MCZ9288613.1"/>
    <property type="molecule type" value="Genomic_DNA"/>
</dbReference>
<comment type="similarity">
    <text evidence="2">Belongs to the CorA metal ion transporter (MIT) (TC 1.A.35) family.</text>
</comment>
<evidence type="ECO:0000256" key="8">
    <source>
        <dbReference type="ARBA" id="ARBA00023065"/>
    </source>
</evidence>
<evidence type="ECO:0000256" key="13">
    <source>
        <dbReference type="SAM" id="Phobius"/>
    </source>
</evidence>
<keyword evidence="15" id="KW-1185">Reference proteome</keyword>
<dbReference type="GO" id="GO:0015087">
    <property type="term" value="F:cobalt ion transmembrane transporter activity"/>
    <property type="evidence" value="ECO:0007669"/>
    <property type="project" value="TreeGrafter"/>
</dbReference>
<dbReference type="InterPro" id="IPR045863">
    <property type="entry name" value="CorA_TM1_TM2"/>
</dbReference>
<feature type="transmembrane region" description="Helical" evidence="13">
    <location>
        <begin position="321"/>
        <end position="341"/>
    </location>
</feature>
<evidence type="ECO:0000256" key="5">
    <source>
        <dbReference type="ARBA" id="ARBA00022692"/>
    </source>
</evidence>
<accession>A0A9X3LL90</accession>
<keyword evidence="4" id="KW-1003">Cell membrane</keyword>
<keyword evidence="5 13" id="KW-0812">Transmembrane</keyword>
<evidence type="ECO:0000256" key="1">
    <source>
        <dbReference type="ARBA" id="ARBA00004651"/>
    </source>
</evidence>
<name>A0A9X3LL90_9CORY</name>
<feature type="coiled-coil region" evidence="12">
    <location>
        <begin position="174"/>
        <end position="201"/>
    </location>
</feature>
<dbReference type="Proteomes" id="UP001146469">
    <property type="component" value="Unassembled WGS sequence"/>
</dbReference>
<keyword evidence="9 13" id="KW-0472">Membrane</keyword>
<keyword evidence="3" id="KW-0813">Transport</keyword>
<proteinExistence type="inferred from homology"/>
<dbReference type="Pfam" id="PF01544">
    <property type="entry name" value="CorA"/>
    <property type="match status" value="1"/>
</dbReference>